<evidence type="ECO:0000313" key="1">
    <source>
        <dbReference type="EMBL" id="TID20973.1"/>
    </source>
</evidence>
<accession>A0A4Z1NXZ6</accession>
<organism evidence="1 2">
    <name type="scientific">Venturia nashicola</name>
    <dbReference type="NCBI Taxonomy" id="86259"/>
    <lineage>
        <taxon>Eukaryota</taxon>
        <taxon>Fungi</taxon>
        <taxon>Dikarya</taxon>
        <taxon>Ascomycota</taxon>
        <taxon>Pezizomycotina</taxon>
        <taxon>Dothideomycetes</taxon>
        <taxon>Pleosporomycetidae</taxon>
        <taxon>Venturiales</taxon>
        <taxon>Venturiaceae</taxon>
        <taxon>Venturia</taxon>
    </lineage>
</organism>
<dbReference type="STRING" id="86259.A0A4Z1NXZ6"/>
<dbReference type="Proteomes" id="UP000298493">
    <property type="component" value="Unassembled WGS sequence"/>
</dbReference>
<protein>
    <submittedName>
        <fullName evidence="1">Uncharacterized protein</fullName>
    </submittedName>
</protein>
<dbReference type="AlphaFoldDB" id="A0A4Z1NXZ6"/>
<proteinExistence type="predicted"/>
<keyword evidence="2" id="KW-1185">Reference proteome</keyword>
<reference evidence="1 2" key="1">
    <citation type="submission" date="2019-04" db="EMBL/GenBank/DDBJ databases">
        <title>High contiguity whole genome sequence and gene annotation resource for two Venturia nashicola isolates.</title>
        <authorList>
            <person name="Prokchorchik M."/>
            <person name="Won K."/>
            <person name="Lee Y."/>
            <person name="Choi E.D."/>
            <person name="Segonzac C."/>
            <person name="Sohn K.H."/>
        </authorList>
    </citation>
    <scope>NUCLEOTIDE SEQUENCE [LARGE SCALE GENOMIC DNA]</scope>
    <source>
        <strain evidence="1 2">PRI2</strain>
    </source>
</reference>
<gene>
    <name evidence="1" type="ORF">E6O75_ATG05738</name>
</gene>
<comment type="caution">
    <text evidence="1">The sequence shown here is derived from an EMBL/GenBank/DDBJ whole genome shotgun (WGS) entry which is preliminary data.</text>
</comment>
<dbReference type="EMBL" id="SNSC02000010">
    <property type="protein sequence ID" value="TID20973.1"/>
    <property type="molecule type" value="Genomic_DNA"/>
</dbReference>
<name>A0A4Z1NXZ6_9PEZI</name>
<evidence type="ECO:0000313" key="2">
    <source>
        <dbReference type="Proteomes" id="UP000298493"/>
    </source>
</evidence>
<sequence length="83" mass="9295">MRSNDVAFGVEEKDFRGDGTAFARDGADVKGWKHAVGRGSVNPHTIKGDEEYSRVAACFNEEGLLWFLRRADEWVEKSMGFAL</sequence>